<sequence>MAQHDDRREGEVRWEKRPAPGTPGKQADPFPEGPGSASKPGDPPVESPQAREAESDGGPGDPGSER</sequence>
<evidence type="ECO:0000313" key="2">
    <source>
        <dbReference type="EMBL" id="BDG02120.1"/>
    </source>
</evidence>
<protein>
    <submittedName>
        <fullName evidence="2">Uncharacterized protein</fullName>
    </submittedName>
</protein>
<gene>
    <name evidence="2" type="ORF">AMOR_11160</name>
</gene>
<evidence type="ECO:0000313" key="3">
    <source>
        <dbReference type="Proteomes" id="UP001162891"/>
    </source>
</evidence>
<accession>A0ABN6MME0</accession>
<feature type="compositionally biased region" description="Basic and acidic residues" evidence="1">
    <location>
        <begin position="1"/>
        <end position="18"/>
    </location>
</feature>
<proteinExistence type="predicted"/>
<name>A0ABN6MME0_9BACT</name>
<dbReference type="EMBL" id="AP025591">
    <property type="protein sequence ID" value="BDG02120.1"/>
    <property type="molecule type" value="Genomic_DNA"/>
</dbReference>
<dbReference type="RefSeq" id="WP_248359398.1">
    <property type="nucleotide sequence ID" value="NZ_AP025591.1"/>
</dbReference>
<feature type="region of interest" description="Disordered" evidence="1">
    <location>
        <begin position="1"/>
        <end position="66"/>
    </location>
</feature>
<keyword evidence="3" id="KW-1185">Reference proteome</keyword>
<feature type="compositionally biased region" description="Gly residues" evidence="1">
    <location>
        <begin position="57"/>
        <end position="66"/>
    </location>
</feature>
<organism evidence="2 3">
    <name type="scientific">Anaeromyxobacter oryzae</name>
    <dbReference type="NCBI Taxonomy" id="2918170"/>
    <lineage>
        <taxon>Bacteria</taxon>
        <taxon>Pseudomonadati</taxon>
        <taxon>Myxococcota</taxon>
        <taxon>Myxococcia</taxon>
        <taxon>Myxococcales</taxon>
        <taxon>Cystobacterineae</taxon>
        <taxon>Anaeromyxobacteraceae</taxon>
        <taxon>Anaeromyxobacter</taxon>
    </lineage>
</organism>
<dbReference type="Proteomes" id="UP001162891">
    <property type="component" value="Chromosome"/>
</dbReference>
<reference evidence="3" key="1">
    <citation type="journal article" date="2022" name="Int. J. Syst. Evol. Microbiol.">
        <title>Anaeromyxobacter oryzae sp. nov., Anaeromyxobacter diazotrophicus sp. nov. and Anaeromyxobacter paludicola sp. nov., isolated from paddy soils.</title>
        <authorList>
            <person name="Itoh H."/>
            <person name="Xu Z."/>
            <person name="Mise K."/>
            <person name="Masuda Y."/>
            <person name="Ushijima N."/>
            <person name="Hayakawa C."/>
            <person name="Shiratori Y."/>
            <person name="Senoo K."/>
        </authorList>
    </citation>
    <scope>NUCLEOTIDE SEQUENCE [LARGE SCALE GENOMIC DNA]</scope>
    <source>
        <strain evidence="3">Red232</strain>
    </source>
</reference>
<evidence type="ECO:0000256" key="1">
    <source>
        <dbReference type="SAM" id="MobiDB-lite"/>
    </source>
</evidence>